<keyword evidence="5 13" id="KW-0444">Lipid biosynthesis</keyword>
<dbReference type="GO" id="GO:0009029">
    <property type="term" value="F:lipid-A 4'-kinase activity"/>
    <property type="evidence" value="ECO:0007669"/>
    <property type="project" value="UniProtKB-UniRule"/>
</dbReference>
<reference evidence="14 15" key="1">
    <citation type="submission" date="2023-06" db="EMBL/GenBank/DDBJ databases">
        <title>Parasedimentitalea psychrophila sp. nov., a psychrophilic bacterium isolated from deep-sea sediment.</title>
        <authorList>
            <person name="Li A."/>
        </authorList>
    </citation>
    <scope>NUCLEOTIDE SEQUENCE [LARGE SCALE GENOMIC DNA]</scope>
    <source>
        <strain evidence="14 15">QS115</strain>
    </source>
</reference>
<comment type="pathway">
    <text evidence="2 13">Glycolipid biosynthesis; lipid IV(A) biosynthesis; lipid IV(A) from (3R)-3-hydroxytetradecanoyl-[acyl-carrier-protein] and UDP-N-acetyl-alpha-D-glucosamine: step 6/6.</text>
</comment>
<dbReference type="GO" id="GO:0009245">
    <property type="term" value="P:lipid A biosynthetic process"/>
    <property type="evidence" value="ECO:0007669"/>
    <property type="project" value="UniProtKB-UniRule"/>
</dbReference>
<dbReference type="RefSeq" id="WP_270917410.1">
    <property type="nucleotide sequence ID" value="NZ_CP127247.1"/>
</dbReference>
<dbReference type="EMBL" id="CP127247">
    <property type="protein sequence ID" value="WIY26968.1"/>
    <property type="molecule type" value="Genomic_DNA"/>
</dbReference>
<evidence type="ECO:0000313" key="14">
    <source>
        <dbReference type="EMBL" id="WIY26968.1"/>
    </source>
</evidence>
<keyword evidence="7 13" id="KW-0808">Transferase</keyword>
<keyword evidence="6 13" id="KW-0441">Lipid A biosynthesis</keyword>
<dbReference type="NCBIfam" id="TIGR00682">
    <property type="entry name" value="lpxK"/>
    <property type="match status" value="1"/>
</dbReference>
<name>A0A9Y2L278_9RHOB</name>
<keyword evidence="11 13" id="KW-0443">Lipid metabolism</keyword>
<evidence type="ECO:0000256" key="12">
    <source>
        <dbReference type="ARBA" id="ARBA00029757"/>
    </source>
</evidence>
<sequence length="336" mass="35966">MRPPDFWNKAPRAFDLRATLLAPLGWIYGRATARRMAKGEPIDAGVPVICVGNLNAGGTGKTPTVIWLLEALRDMGHQPHVVSRGYGGSLRGPVQVDPRQHSAEHTGDEPLLLAAFCKVWVARDRAAGARAAAASGATVIVLDDGFQNPAVAKDLSIIVVDAQRGFGNGRCLPAGPLRETVDVGLKRADLVLSLGADTAQASFAALWQHRLQGLPHFTGAVQPLETGMPWEGSKVLAFAGIGHPQKFFETLKALGADIRRAEALEDHQPLSPALMARLEAEATVLGAQLVTTEKDAVRLPDSFRSKVITLPVRLQIAQDNELRQILLRSAPIPSKA</sequence>
<dbReference type="InterPro" id="IPR027417">
    <property type="entry name" value="P-loop_NTPase"/>
</dbReference>
<dbReference type="PANTHER" id="PTHR42724">
    <property type="entry name" value="TETRAACYLDISACCHARIDE 4'-KINASE"/>
    <property type="match status" value="1"/>
</dbReference>
<feature type="binding site" evidence="13">
    <location>
        <begin position="55"/>
        <end position="62"/>
    </location>
    <ligand>
        <name>ATP</name>
        <dbReference type="ChEBI" id="CHEBI:30616"/>
    </ligand>
</feature>
<keyword evidence="10 13" id="KW-0067">ATP-binding</keyword>
<dbReference type="PANTHER" id="PTHR42724:SF1">
    <property type="entry name" value="TETRAACYLDISACCHARIDE 4'-KINASE, MITOCHONDRIAL-RELATED"/>
    <property type="match status" value="1"/>
</dbReference>
<dbReference type="AlphaFoldDB" id="A0A9Y2L278"/>
<dbReference type="InterPro" id="IPR003758">
    <property type="entry name" value="LpxK"/>
</dbReference>
<comment type="function">
    <text evidence="1 13">Transfers the gamma-phosphate of ATP to the 4'-position of a tetraacyldisaccharide 1-phosphate intermediate (termed DS-1-P) to form tetraacyldisaccharide 1,4'-bis-phosphate (lipid IVA).</text>
</comment>
<dbReference type="SUPFAM" id="SSF52540">
    <property type="entry name" value="P-loop containing nucleoside triphosphate hydrolases"/>
    <property type="match status" value="1"/>
</dbReference>
<protein>
    <recommendedName>
        <fullName evidence="4 13">Tetraacyldisaccharide 4'-kinase</fullName>
        <ecNumber evidence="3 13">2.7.1.130</ecNumber>
    </recommendedName>
    <alternativeName>
        <fullName evidence="12 13">Lipid A 4'-kinase</fullName>
    </alternativeName>
</protein>
<dbReference type="GO" id="GO:0005524">
    <property type="term" value="F:ATP binding"/>
    <property type="evidence" value="ECO:0007669"/>
    <property type="project" value="UniProtKB-UniRule"/>
</dbReference>
<evidence type="ECO:0000256" key="11">
    <source>
        <dbReference type="ARBA" id="ARBA00023098"/>
    </source>
</evidence>
<dbReference type="GO" id="GO:0005886">
    <property type="term" value="C:plasma membrane"/>
    <property type="evidence" value="ECO:0007669"/>
    <property type="project" value="TreeGrafter"/>
</dbReference>
<evidence type="ECO:0000256" key="10">
    <source>
        <dbReference type="ARBA" id="ARBA00022840"/>
    </source>
</evidence>
<gene>
    <name evidence="13 14" type="primary">lpxK</name>
    <name evidence="14" type="ORF">QPJ95_08670</name>
</gene>
<keyword evidence="8 13" id="KW-0547">Nucleotide-binding</keyword>
<comment type="similarity">
    <text evidence="13">Belongs to the LpxK family.</text>
</comment>
<evidence type="ECO:0000256" key="4">
    <source>
        <dbReference type="ARBA" id="ARBA00016436"/>
    </source>
</evidence>
<evidence type="ECO:0000256" key="13">
    <source>
        <dbReference type="HAMAP-Rule" id="MF_00409"/>
    </source>
</evidence>
<dbReference type="HAMAP" id="MF_00409">
    <property type="entry name" value="LpxK"/>
    <property type="match status" value="1"/>
</dbReference>
<organism evidence="14 15">
    <name type="scientific">Parasedimentitalea psychrophila</name>
    <dbReference type="NCBI Taxonomy" id="2997337"/>
    <lineage>
        <taxon>Bacteria</taxon>
        <taxon>Pseudomonadati</taxon>
        <taxon>Pseudomonadota</taxon>
        <taxon>Alphaproteobacteria</taxon>
        <taxon>Rhodobacterales</taxon>
        <taxon>Paracoccaceae</taxon>
        <taxon>Parasedimentitalea</taxon>
    </lineage>
</organism>
<dbReference type="GO" id="GO:0009244">
    <property type="term" value="P:lipopolysaccharide core region biosynthetic process"/>
    <property type="evidence" value="ECO:0007669"/>
    <property type="project" value="TreeGrafter"/>
</dbReference>
<evidence type="ECO:0000256" key="6">
    <source>
        <dbReference type="ARBA" id="ARBA00022556"/>
    </source>
</evidence>
<keyword evidence="15" id="KW-1185">Reference proteome</keyword>
<evidence type="ECO:0000256" key="7">
    <source>
        <dbReference type="ARBA" id="ARBA00022679"/>
    </source>
</evidence>
<dbReference type="Pfam" id="PF02606">
    <property type="entry name" value="LpxK"/>
    <property type="match status" value="1"/>
</dbReference>
<evidence type="ECO:0000256" key="8">
    <source>
        <dbReference type="ARBA" id="ARBA00022741"/>
    </source>
</evidence>
<evidence type="ECO:0000313" key="15">
    <source>
        <dbReference type="Proteomes" id="UP001238334"/>
    </source>
</evidence>
<evidence type="ECO:0000256" key="3">
    <source>
        <dbReference type="ARBA" id="ARBA00012071"/>
    </source>
</evidence>
<dbReference type="EC" id="2.7.1.130" evidence="3 13"/>
<dbReference type="KEGG" id="ppso:QPJ95_08670"/>
<evidence type="ECO:0000256" key="5">
    <source>
        <dbReference type="ARBA" id="ARBA00022516"/>
    </source>
</evidence>
<proteinExistence type="inferred from homology"/>
<evidence type="ECO:0000256" key="2">
    <source>
        <dbReference type="ARBA" id="ARBA00004870"/>
    </source>
</evidence>
<evidence type="ECO:0000256" key="9">
    <source>
        <dbReference type="ARBA" id="ARBA00022777"/>
    </source>
</evidence>
<dbReference type="Proteomes" id="UP001238334">
    <property type="component" value="Chromosome"/>
</dbReference>
<accession>A0A9Y2L278</accession>
<keyword evidence="9 13" id="KW-0418">Kinase</keyword>
<comment type="catalytic activity">
    <reaction evidence="13">
        <text>a lipid A disaccharide + ATP = a lipid IVA + ADP + H(+)</text>
        <dbReference type="Rhea" id="RHEA:67840"/>
        <dbReference type="ChEBI" id="CHEBI:15378"/>
        <dbReference type="ChEBI" id="CHEBI:30616"/>
        <dbReference type="ChEBI" id="CHEBI:176343"/>
        <dbReference type="ChEBI" id="CHEBI:176425"/>
        <dbReference type="ChEBI" id="CHEBI:456216"/>
        <dbReference type="EC" id="2.7.1.130"/>
    </reaction>
</comment>
<evidence type="ECO:0000256" key="1">
    <source>
        <dbReference type="ARBA" id="ARBA00002274"/>
    </source>
</evidence>